<dbReference type="OrthoDB" id="2432631at2759"/>
<dbReference type="Proteomes" id="UP000439903">
    <property type="component" value="Unassembled WGS sequence"/>
</dbReference>
<feature type="compositionally biased region" description="Low complexity" evidence="1">
    <location>
        <begin position="48"/>
        <end position="57"/>
    </location>
</feature>
<organism evidence="2 3">
    <name type="scientific">Gigaspora margarita</name>
    <dbReference type="NCBI Taxonomy" id="4874"/>
    <lineage>
        <taxon>Eukaryota</taxon>
        <taxon>Fungi</taxon>
        <taxon>Fungi incertae sedis</taxon>
        <taxon>Mucoromycota</taxon>
        <taxon>Glomeromycotina</taxon>
        <taxon>Glomeromycetes</taxon>
        <taxon>Diversisporales</taxon>
        <taxon>Gigasporaceae</taxon>
        <taxon>Gigaspora</taxon>
    </lineage>
</organism>
<protein>
    <submittedName>
        <fullName evidence="2">Uncharacterized protein</fullName>
    </submittedName>
</protein>
<evidence type="ECO:0000256" key="1">
    <source>
        <dbReference type="SAM" id="MobiDB-lite"/>
    </source>
</evidence>
<evidence type="ECO:0000313" key="3">
    <source>
        <dbReference type="Proteomes" id="UP000439903"/>
    </source>
</evidence>
<gene>
    <name evidence="2" type="ORF">F8M41_016888</name>
</gene>
<sequence length="136" mass="15265">MNSDPQKRPNAYNIWKALNYWNDTMKGSDLDVDLDTKNADNKDSESVNKNANNKNSNLDSEDANNINSESDNKDANIIKRQFLAANKMVKELQTTLPKHPDIMYTSKIINTQKISSVIKTALASKPIDSATISLDY</sequence>
<dbReference type="AlphaFoldDB" id="A0A8H4ANZ6"/>
<feature type="compositionally biased region" description="Basic and acidic residues" evidence="1">
    <location>
        <begin position="36"/>
        <end position="46"/>
    </location>
</feature>
<accession>A0A8H4ANZ6</accession>
<keyword evidence="3" id="KW-1185">Reference proteome</keyword>
<evidence type="ECO:0000313" key="2">
    <source>
        <dbReference type="EMBL" id="KAF0517622.1"/>
    </source>
</evidence>
<proteinExistence type="predicted"/>
<reference evidence="2 3" key="1">
    <citation type="journal article" date="2019" name="Environ. Microbiol.">
        <title>At the nexus of three kingdoms: the genome of the mycorrhizal fungus Gigaspora margarita provides insights into plant, endobacterial and fungal interactions.</title>
        <authorList>
            <person name="Venice F."/>
            <person name="Ghignone S."/>
            <person name="Salvioli di Fossalunga A."/>
            <person name="Amselem J."/>
            <person name="Novero M."/>
            <person name="Xianan X."/>
            <person name="Sedzielewska Toro K."/>
            <person name="Morin E."/>
            <person name="Lipzen A."/>
            <person name="Grigoriev I.V."/>
            <person name="Henrissat B."/>
            <person name="Martin F.M."/>
            <person name="Bonfante P."/>
        </authorList>
    </citation>
    <scope>NUCLEOTIDE SEQUENCE [LARGE SCALE GENOMIC DNA]</scope>
    <source>
        <strain evidence="2 3">BEG34</strain>
    </source>
</reference>
<comment type="caution">
    <text evidence="2">The sequence shown here is derived from an EMBL/GenBank/DDBJ whole genome shotgun (WGS) entry which is preliminary data.</text>
</comment>
<feature type="region of interest" description="Disordered" evidence="1">
    <location>
        <begin position="36"/>
        <end position="72"/>
    </location>
</feature>
<name>A0A8H4ANZ6_GIGMA</name>
<dbReference type="EMBL" id="WTPW01000376">
    <property type="protein sequence ID" value="KAF0517622.1"/>
    <property type="molecule type" value="Genomic_DNA"/>
</dbReference>